<feature type="chain" id="PRO_5025004518" evidence="3">
    <location>
        <begin position="19"/>
        <end position="454"/>
    </location>
</feature>
<dbReference type="AlphaFoldDB" id="A0A653CRS5"/>
<feature type="region of interest" description="Disordered" evidence="1">
    <location>
        <begin position="114"/>
        <end position="136"/>
    </location>
</feature>
<evidence type="ECO:0000256" key="2">
    <source>
        <dbReference type="SAM" id="Phobius"/>
    </source>
</evidence>
<proteinExistence type="predicted"/>
<keyword evidence="5" id="KW-1185">Reference proteome</keyword>
<evidence type="ECO:0000313" key="5">
    <source>
        <dbReference type="Proteomes" id="UP000410492"/>
    </source>
</evidence>
<evidence type="ECO:0000256" key="1">
    <source>
        <dbReference type="SAM" id="MobiDB-lite"/>
    </source>
</evidence>
<feature type="transmembrane region" description="Helical" evidence="2">
    <location>
        <begin position="376"/>
        <end position="399"/>
    </location>
</feature>
<feature type="compositionally biased region" description="Basic and acidic residues" evidence="1">
    <location>
        <begin position="228"/>
        <end position="241"/>
    </location>
</feature>
<gene>
    <name evidence="4" type="ORF">CALMAC_LOCUS11218</name>
</gene>
<evidence type="ECO:0000256" key="3">
    <source>
        <dbReference type="SAM" id="SignalP"/>
    </source>
</evidence>
<keyword evidence="2" id="KW-0812">Transmembrane</keyword>
<dbReference type="EMBL" id="CAACVG010008609">
    <property type="protein sequence ID" value="VEN50452.1"/>
    <property type="molecule type" value="Genomic_DNA"/>
</dbReference>
<keyword evidence="2" id="KW-0472">Membrane</keyword>
<keyword evidence="2" id="KW-1133">Transmembrane helix</keyword>
<dbReference type="Proteomes" id="UP000410492">
    <property type="component" value="Unassembled WGS sequence"/>
</dbReference>
<feature type="region of interest" description="Disordered" evidence="1">
    <location>
        <begin position="159"/>
        <end position="318"/>
    </location>
</feature>
<feature type="signal peptide" evidence="3">
    <location>
        <begin position="1"/>
        <end position="18"/>
    </location>
</feature>
<dbReference type="OrthoDB" id="8194095at2759"/>
<organism evidence="4 5">
    <name type="scientific">Callosobruchus maculatus</name>
    <name type="common">Southern cowpea weevil</name>
    <name type="synonym">Pulse bruchid</name>
    <dbReference type="NCBI Taxonomy" id="64391"/>
    <lineage>
        <taxon>Eukaryota</taxon>
        <taxon>Metazoa</taxon>
        <taxon>Ecdysozoa</taxon>
        <taxon>Arthropoda</taxon>
        <taxon>Hexapoda</taxon>
        <taxon>Insecta</taxon>
        <taxon>Pterygota</taxon>
        <taxon>Neoptera</taxon>
        <taxon>Endopterygota</taxon>
        <taxon>Coleoptera</taxon>
        <taxon>Polyphaga</taxon>
        <taxon>Cucujiformia</taxon>
        <taxon>Chrysomeloidea</taxon>
        <taxon>Chrysomelidae</taxon>
        <taxon>Bruchinae</taxon>
        <taxon>Bruchini</taxon>
        <taxon>Callosobruchus</taxon>
    </lineage>
</organism>
<sequence>MWLSTLVFSYLFVSECRGSEDIQNSTEFFSKYAKVAKWGSDLAQKQKNSMGHAGQSLWSQRMDVNIAENSSFSNRERVFRQYPVYRKTSDGNEESEKAPRVGEVIQDRFNVRPYMGYGQSHSKPSGVVSPPVYNNPPQNLPAFDSYSVASTQNPPGNLYTSAYSSYNPPSNAKPNESLEKYPPLLQDSYAAPPVQDNGGKYEPPKQETLGPPLYPEKDFDPTSSDQEYDGHEGLSEDEVHSPKVTSNSYYPPDFSGDAGSPDESGANIRDTDDTKPQPFKGRGTSGNDAPPKHPPKSIDDVYYPDYNAGDTPVGSKPPMDDAMDLAPPDSHNEHFEPHFYEDHHIYEEVPHTTTEATKKRVSNTHYSYYYLGRKLWYIPLYFSIYFVIYVMILIVKAIARHKVQYKHDWLTTHSRSSRKLDSYSLDGMRTVDEVHRNVTEALDHLNKKYLNFAM</sequence>
<keyword evidence="3" id="KW-0732">Signal</keyword>
<reference evidence="4 5" key="1">
    <citation type="submission" date="2019-01" db="EMBL/GenBank/DDBJ databases">
        <authorList>
            <person name="Sayadi A."/>
        </authorList>
    </citation>
    <scope>NUCLEOTIDE SEQUENCE [LARGE SCALE GENOMIC DNA]</scope>
</reference>
<accession>A0A653CRS5</accession>
<evidence type="ECO:0000313" key="4">
    <source>
        <dbReference type="EMBL" id="VEN50452.1"/>
    </source>
</evidence>
<protein>
    <submittedName>
        <fullName evidence="4">Uncharacterized protein</fullName>
    </submittedName>
</protein>
<feature type="compositionally biased region" description="Polar residues" evidence="1">
    <location>
        <begin position="159"/>
        <end position="174"/>
    </location>
</feature>
<name>A0A653CRS5_CALMS</name>